<keyword evidence="1" id="KW-0472">Membrane</keyword>
<dbReference type="AlphaFoldDB" id="K6ZSL8"/>
<dbReference type="KEGG" id="gps:C427_0569"/>
<organism evidence="2 3">
    <name type="scientific">Paraglaciecola psychrophila 170</name>
    <dbReference type="NCBI Taxonomy" id="1129794"/>
    <lineage>
        <taxon>Bacteria</taxon>
        <taxon>Pseudomonadati</taxon>
        <taxon>Pseudomonadota</taxon>
        <taxon>Gammaproteobacteria</taxon>
        <taxon>Alteromonadales</taxon>
        <taxon>Alteromonadaceae</taxon>
        <taxon>Paraglaciecola</taxon>
    </lineage>
</organism>
<dbReference type="PATRIC" id="fig|1129794.4.peg.563"/>
<reference evidence="2 3" key="1">
    <citation type="journal article" date="2013" name="Genome Announc.">
        <title>Complete Genome Sequence of Glaciecola psychrophila Strain 170T.</title>
        <authorList>
            <person name="Yin J."/>
            <person name="Chen J."/>
            <person name="Liu G."/>
            <person name="Yu Y."/>
            <person name="Song L."/>
            <person name="Wang X."/>
            <person name="Qu X."/>
        </authorList>
    </citation>
    <scope>NUCLEOTIDE SEQUENCE [LARGE SCALE GENOMIC DNA]</scope>
    <source>
        <strain evidence="2 3">170</strain>
    </source>
</reference>
<accession>K6ZSL8</accession>
<name>K6ZSL8_9ALTE</name>
<keyword evidence="1" id="KW-0812">Transmembrane</keyword>
<gene>
    <name evidence="2" type="ORF">C427_0569</name>
</gene>
<dbReference type="Proteomes" id="UP000011864">
    <property type="component" value="Chromosome"/>
</dbReference>
<dbReference type="EMBL" id="CP003837">
    <property type="protein sequence ID" value="AGH42679.1"/>
    <property type="molecule type" value="Genomic_DNA"/>
</dbReference>
<evidence type="ECO:0000256" key="1">
    <source>
        <dbReference type="SAM" id="Phobius"/>
    </source>
</evidence>
<dbReference type="OrthoDB" id="9797498at2"/>
<dbReference type="RefSeq" id="WP_007640475.1">
    <property type="nucleotide sequence ID" value="NC_020514.1"/>
</dbReference>
<dbReference type="HOGENOM" id="CLU_2524540_0_0_6"/>
<feature type="transmembrane region" description="Helical" evidence="1">
    <location>
        <begin position="20"/>
        <end position="40"/>
    </location>
</feature>
<evidence type="ECO:0000313" key="3">
    <source>
        <dbReference type="Proteomes" id="UP000011864"/>
    </source>
</evidence>
<evidence type="ECO:0000313" key="2">
    <source>
        <dbReference type="EMBL" id="AGH42679.1"/>
    </source>
</evidence>
<proteinExistence type="predicted"/>
<keyword evidence="3" id="KW-1185">Reference proteome</keyword>
<protein>
    <submittedName>
        <fullName evidence="2">Uncharacterized protein</fullName>
    </submittedName>
</protein>
<sequence>MKSYHPETGQIELLTTLPKGAYYYAWAANGYAIAAVNSILMQSDKTNFDGGWRPFADVSEDCPMGVTRLTTNAQNSKIALVCTL</sequence>
<keyword evidence="1" id="KW-1133">Transmembrane helix</keyword>